<gene>
    <name evidence="3" type="ORF">IRI77_28745</name>
</gene>
<dbReference type="PANTHER" id="PTHR43032:SF4">
    <property type="entry name" value="OXIDOREDUCTASE MOLYBDOPTERIN-BINDING DOMAIN-CONTAINING PROTEIN"/>
    <property type="match status" value="1"/>
</dbReference>
<keyword evidence="4" id="KW-1185">Reference proteome</keyword>
<evidence type="ECO:0000313" key="4">
    <source>
        <dbReference type="Proteomes" id="UP000593892"/>
    </source>
</evidence>
<dbReference type="RefSeq" id="WP_194448411.1">
    <property type="nucleotide sequence ID" value="NZ_CP063849.1"/>
</dbReference>
<sequence length="219" mass="25332">MFDLELKKLQTEEPRTPEGLPEDIIVSPDTHRANRIPPGQSRTRKWPILDAGGPPRIDMEKWRLELHGLVEKEASFDWAQFQQLPRTKVFSDFHCVTRWSRLGNVWEGVSTRDLMKAVGTISPRARYVLVHGYDFGWTTNLPLDQFLAEDALIATHHDGEPLSVEHGAPARLIVPRLYAWKSAKWIGGLEFIENDKAGFWERNGYHMNGDPWREERFGY</sequence>
<feature type="domain" description="Oxidoreductase molybdopterin-binding" evidence="2">
    <location>
        <begin position="53"/>
        <end position="200"/>
    </location>
</feature>
<reference evidence="3 4" key="1">
    <citation type="submission" date="2020-10" db="EMBL/GenBank/DDBJ databases">
        <title>Complete genome sequence of Paludibaculum fermentans P105T, a facultatively anaerobic acidobacterium capable of dissimilatory Fe(III) reduction.</title>
        <authorList>
            <person name="Dedysh S.N."/>
            <person name="Beletsky A.V."/>
            <person name="Kulichevskaya I.S."/>
            <person name="Mardanov A.V."/>
            <person name="Ravin N.V."/>
        </authorList>
    </citation>
    <scope>NUCLEOTIDE SEQUENCE [LARGE SCALE GENOMIC DNA]</scope>
    <source>
        <strain evidence="3 4">P105</strain>
    </source>
</reference>
<evidence type="ECO:0000313" key="3">
    <source>
        <dbReference type="EMBL" id="QOY86742.1"/>
    </source>
</evidence>
<feature type="region of interest" description="Disordered" evidence="1">
    <location>
        <begin position="1"/>
        <end position="50"/>
    </location>
</feature>
<dbReference type="SUPFAM" id="SSF56524">
    <property type="entry name" value="Oxidoreductase molybdopterin-binding domain"/>
    <property type="match status" value="1"/>
</dbReference>
<feature type="compositionally biased region" description="Basic and acidic residues" evidence="1">
    <location>
        <begin position="1"/>
        <end position="16"/>
    </location>
</feature>
<dbReference type="Pfam" id="PF00174">
    <property type="entry name" value="Oxidored_molyb"/>
    <property type="match status" value="1"/>
</dbReference>
<dbReference type="InterPro" id="IPR036374">
    <property type="entry name" value="OxRdtase_Mopterin-bd_sf"/>
</dbReference>
<dbReference type="EMBL" id="CP063849">
    <property type="protein sequence ID" value="QOY86742.1"/>
    <property type="molecule type" value="Genomic_DNA"/>
</dbReference>
<name>A0A7S7NN79_PALFE</name>
<dbReference type="PANTHER" id="PTHR43032">
    <property type="entry name" value="PROTEIN-METHIONINE-SULFOXIDE REDUCTASE"/>
    <property type="match status" value="1"/>
</dbReference>
<dbReference type="KEGG" id="pfer:IRI77_28745"/>
<evidence type="ECO:0000259" key="2">
    <source>
        <dbReference type="Pfam" id="PF00174"/>
    </source>
</evidence>
<dbReference type="InterPro" id="IPR000572">
    <property type="entry name" value="OxRdtase_Mopterin-bd_dom"/>
</dbReference>
<protein>
    <submittedName>
        <fullName evidence="3">Sulfite oxidase-like oxidoreductase</fullName>
    </submittedName>
</protein>
<accession>A0A7S7NN79</accession>
<evidence type="ECO:0000256" key="1">
    <source>
        <dbReference type="SAM" id="MobiDB-lite"/>
    </source>
</evidence>
<dbReference type="Proteomes" id="UP000593892">
    <property type="component" value="Chromosome"/>
</dbReference>
<dbReference type="AlphaFoldDB" id="A0A7S7NN79"/>
<dbReference type="CDD" id="cd02109">
    <property type="entry name" value="arch_bact_SO_family_Moco"/>
    <property type="match status" value="1"/>
</dbReference>
<organism evidence="3 4">
    <name type="scientific">Paludibaculum fermentans</name>
    <dbReference type="NCBI Taxonomy" id="1473598"/>
    <lineage>
        <taxon>Bacteria</taxon>
        <taxon>Pseudomonadati</taxon>
        <taxon>Acidobacteriota</taxon>
        <taxon>Terriglobia</taxon>
        <taxon>Bryobacterales</taxon>
        <taxon>Bryobacteraceae</taxon>
        <taxon>Paludibaculum</taxon>
    </lineage>
</organism>
<dbReference type="Gene3D" id="3.90.420.10">
    <property type="entry name" value="Oxidoreductase, molybdopterin-binding domain"/>
    <property type="match status" value="1"/>
</dbReference>
<proteinExistence type="predicted"/>